<dbReference type="Pfam" id="PF13649">
    <property type="entry name" value="Methyltransf_25"/>
    <property type="match status" value="1"/>
</dbReference>
<dbReference type="RefSeq" id="WP_183592684.1">
    <property type="nucleotide sequence ID" value="NZ_JACHWR010000002.1"/>
</dbReference>
<feature type="domain" description="LicD/FKTN/FKRP nucleotidyltransferase" evidence="2">
    <location>
        <begin position="188"/>
        <end position="218"/>
    </location>
</feature>
<sequence>MRDLLRRGRARGPEAPAAVGMVEEFSHEQVLGWVSVPAAAAPTRVDLFLGPLKVSSTYATADGAMSQASAKKRTKTPSLRPPRGDRRNSRAQIRTFSFKIHSLWTYAKRGSRLRVEVDGRPLPIHGHGMFVKAPHSGEHDPKLLEERLGSGWVLARTGMVQLSKQLNTEWQAAVMDLYTAVRTIVREEHGYDLFLTFGTLLGAVREGGYIGHDNDFDVAYVSRARTGPEAAAELVALGRTLLDRGYRVEAMSSCLHIVDAERSKYRIDIFHTYLDADGELRHPFGYAGTTPVTEREWQGTREIDFSGGRALVPVRAEELLAALYGDDWRRPKTGFDWKIERRGEDEAGQLTPAQRTTVYWADYYAHNGHTEGSSFAQFVQDRPDTPGTVVDIGCGDGRDSFYFGSVGRTVVALDRSDVGVAHARDRALGAGLGDRMTFEVCDLGDAAGLGEVLDRVDGPVLYYTRFVLHAITEDVQQTLLDVLGAKAAPGDVLAAEFRTDKDAKLQKAHPKHYRRYQSAEEFLADLRRRGWEIVHEVESDGLAPWGTEDPVLCRVIARRV</sequence>
<dbReference type="CDD" id="cd02440">
    <property type="entry name" value="AdoMet_MTases"/>
    <property type="match status" value="1"/>
</dbReference>
<dbReference type="AlphaFoldDB" id="A0A7W4VWS7"/>
<evidence type="ECO:0000313" key="4">
    <source>
        <dbReference type="EMBL" id="MBB3042747.1"/>
    </source>
</evidence>
<keyword evidence="4" id="KW-0808">Transferase</keyword>
<keyword evidence="4" id="KW-0489">Methyltransferase</keyword>
<dbReference type="InterPro" id="IPR052613">
    <property type="entry name" value="LicD_transferase"/>
</dbReference>
<evidence type="ECO:0000313" key="5">
    <source>
        <dbReference type="Proteomes" id="UP000589626"/>
    </source>
</evidence>
<proteinExistence type="predicted"/>
<name>A0A7W4VWS7_9ACTN</name>
<dbReference type="EMBL" id="JACHWR010000002">
    <property type="protein sequence ID" value="MBB3042747.1"/>
    <property type="molecule type" value="Genomic_DNA"/>
</dbReference>
<dbReference type="GO" id="GO:0008168">
    <property type="term" value="F:methyltransferase activity"/>
    <property type="evidence" value="ECO:0007669"/>
    <property type="project" value="UniProtKB-KW"/>
</dbReference>
<reference evidence="4 5" key="1">
    <citation type="submission" date="2020-08" db="EMBL/GenBank/DDBJ databases">
        <title>Sequencing the genomes of 1000 actinobacteria strains.</title>
        <authorList>
            <person name="Klenk H.-P."/>
        </authorList>
    </citation>
    <scope>NUCLEOTIDE SEQUENCE [LARGE SCALE GENOMIC DNA]</scope>
    <source>
        <strain evidence="4 5">DSM 105498</strain>
    </source>
</reference>
<evidence type="ECO:0000256" key="1">
    <source>
        <dbReference type="SAM" id="MobiDB-lite"/>
    </source>
</evidence>
<organism evidence="4 5">
    <name type="scientific">Nocardioides soli</name>
    <dbReference type="NCBI Taxonomy" id="1036020"/>
    <lineage>
        <taxon>Bacteria</taxon>
        <taxon>Bacillati</taxon>
        <taxon>Actinomycetota</taxon>
        <taxon>Actinomycetes</taxon>
        <taxon>Propionibacteriales</taxon>
        <taxon>Nocardioidaceae</taxon>
        <taxon>Nocardioides</taxon>
    </lineage>
</organism>
<dbReference type="Pfam" id="PF04991">
    <property type="entry name" value="LicD"/>
    <property type="match status" value="1"/>
</dbReference>
<dbReference type="SUPFAM" id="SSF53335">
    <property type="entry name" value="S-adenosyl-L-methionine-dependent methyltransferases"/>
    <property type="match status" value="1"/>
</dbReference>
<dbReference type="InterPro" id="IPR041698">
    <property type="entry name" value="Methyltransf_25"/>
</dbReference>
<dbReference type="PANTHER" id="PTHR13627">
    <property type="entry name" value="FUKUTIN RELATED PROTEIN"/>
    <property type="match status" value="1"/>
</dbReference>
<dbReference type="GO" id="GO:0009100">
    <property type="term" value="P:glycoprotein metabolic process"/>
    <property type="evidence" value="ECO:0007669"/>
    <property type="project" value="UniProtKB-ARBA"/>
</dbReference>
<dbReference type="Proteomes" id="UP000589626">
    <property type="component" value="Unassembled WGS sequence"/>
</dbReference>
<accession>A0A7W4VWS7</accession>
<evidence type="ECO:0000259" key="3">
    <source>
        <dbReference type="Pfam" id="PF13649"/>
    </source>
</evidence>
<dbReference type="InterPro" id="IPR029063">
    <property type="entry name" value="SAM-dependent_MTases_sf"/>
</dbReference>
<protein>
    <submittedName>
        <fullName evidence="4">SAM-dependent methyltransferase</fullName>
    </submittedName>
</protein>
<dbReference type="InterPro" id="IPR007074">
    <property type="entry name" value="LicD/FKTN/FKRP_NTP_transf"/>
</dbReference>
<dbReference type="GO" id="GO:0032259">
    <property type="term" value="P:methylation"/>
    <property type="evidence" value="ECO:0007669"/>
    <property type="project" value="UniProtKB-KW"/>
</dbReference>
<dbReference type="Gene3D" id="3.40.50.150">
    <property type="entry name" value="Vaccinia Virus protein VP39"/>
    <property type="match status" value="1"/>
</dbReference>
<feature type="region of interest" description="Disordered" evidence="1">
    <location>
        <begin position="63"/>
        <end position="88"/>
    </location>
</feature>
<keyword evidence="5" id="KW-1185">Reference proteome</keyword>
<comment type="caution">
    <text evidence="4">The sequence shown here is derived from an EMBL/GenBank/DDBJ whole genome shotgun (WGS) entry which is preliminary data.</text>
</comment>
<feature type="domain" description="Methyltransferase" evidence="3">
    <location>
        <begin position="389"/>
        <end position="447"/>
    </location>
</feature>
<evidence type="ECO:0000259" key="2">
    <source>
        <dbReference type="Pfam" id="PF04991"/>
    </source>
</evidence>
<gene>
    <name evidence="4" type="ORF">FHU40_002565</name>
</gene>
<dbReference type="PANTHER" id="PTHR13627:SF31">
    <property type="entry name" value="RIBITOL 5-PHOSPHATE TRANSFERASE FKRP"/>
    <property type="match status" value="1"/>
</dbReference>